<gene>
    <name evidence="2" type="ORF">EV671_105717</name>
</gene>
<dbReference type="CDD" id="cd00093">
    <property type="entry name" value="HTH_XRE"/>
    <property type="match status" value="1"/>
</dbReference>
<evidence type="ECO:0000313" key="3">
    <source>
        <dbReference type="Proteomes" id="UP000295110"/>
    </source>
</evidence>
<dbReference type="GO" id="GO:0003677">
    <property type="term" value="F:DNA binding"/>
    <property type="evidence" value="ECO:0007669"/>
    <property type="project" value="InterPro"/>
</dbReference>
<dbReference type="EMBL" id="SMBU01000057">
    <property type="protein sequence ID" value="TCU83641.1"/>
    <property type="molecule type" value="Genomic_DNA"/>
</dbReference>
<evidence type="ECO:0000313" key="2">
    <source>
        <dbReference type="EMBL" id="TCU83641.1"/>
    </source>
</evidence>
<dbReference type="Gene3D" id="1.10.260.40">
    <property type="entry name" value="lambda repressor-like DNA-binding domains"/>
    <property type="match status" value="1"/>
</dbReference>
<keyword evidence="3" id="KW-1185">Reference proteome</keyword>
<proteinExistence type="predicted"/>
<dbReference type="SUPFAM" id="SSF47413">
    <property type="entry name" value="lambda repressor-like DNA-binding domains"/>
    <property type="match status" value="1"/>
</dbReference>
<dbReference type="InterPro" id="IPR001387">
    <property type="entry name" value="Cro/C1-type_HTH"/>
</dbReference>
<protein>
    <submittedName>
        <fullName evidence="2">Helix-turn-helix protein</fullName>
    </submittedName>
</protein>
<feature type="domain" description="HTH cro/C1-type" evidence="1">
    <location>
        <begin position="23"/>
        <end position="55"/>
    </location>
</feature>
<dbReference type="Proteomes" id="UP000295110">
    <property type="component" value="Unassembled WGS sequence"/>
</dbReference>
<evidence type="ECO:0000259" key="1">
    <source>
        <dbReference type="PROSITE" id="PS50943"/>
    </source>
</evidence>
<dbReference type="InterPro" id="IPR010982">
    <property type="entry name" value="Lambda_DNA-bd_dom_sf"/>
</dbReference>
<name>A0A4R3U7B5_ROSSA</name>
<dbReference type="Pfam" id="PF13560">
    <property type="entry name" value="HTH_31"/>
    <property type="match status" value="1"/>
</dbReference>
<dbReference type="OrthoDB" id="5422231at2"/>
<reference evidence="2 3" key="1">
    <citation type="submission" date="2019-03" db="EMBL/GenBank/DDBJ databases">
        <title>Genomic Encyclopedia of Type Strains, Phase IV (KMG-IV): sequencing the most valuable type-strain genomes for metagenomic binning, comparative biology and taxonomic classification.</title>
        <authorList>
            <person name="Goeker M."/>
        </authorList>
    </citation>
    <scope>NUCLEOTIDE SEQUENCE [LARGE SCALE GENOMIC DNA]</scope>
    <source>
        <strain evidence="2 3">DSM 654</strain>
    </source>
</reference>
<dbReference type="AlphaFoldDB" id="A0A4R3U7B5"/>
<accession>A0A4R3U7B5</accession>
<organism evidence="2 3">
    <name type="scientific">Roseateles saccharophilus</name>
    <name type="common">Pseudomonas saccharophila</name>
    <dbReference type="NCBI Taxonomy" id="304"/>
    <lineage>
        <taxon>Bacteria</taxon>
        <taxon>Pseudomonadati</taxon>
        <taxon>Pseudomonadota</taxon>
        <taxon>Betaproteobacteria</taxon>
        <taxon>Burkholderiales</taxon>
        <taxon>Sphaerotilaceae</taxon>
        <taxon>Roseateles</taxon>
    </lineage>
</organism>
<dbReference type="PROSITE" id="PS50943">
    <property type="entry name" value="HTH_CROC1"/>
    <property type="match status" value="1"/>
</dbReference>
<comment type="caution">
    <text evidence="2">The sequence shown here is derived from an EMBL/GenBank/DDBJ whole genome shotgun (WGS) entry which is preliminary data.</text>
</comment>
<sequence>MPAKAPALAPAVASQLATLARHIRTQREQQKVTATDAAEAAGMSRVTLHRIERGEPSVTMGAYLSAMAAVGLRVELLGQASAKSSALPDVVRLDDYPALKRLAWQLPGVTELDPAQALDLYERNWRHLDREHMAPQEKLLLKALVDELGGGRLLV</sequence>
<dbReference type="SMART" id="SM00530">
    <property type="entry name" value="HTH_XRE"/>
    <property type="match status" value="1"/>
</dbReference>
<dbReference type="RefSeq" id="WP_132576627.1">
    <property type="nucleotide sequence ID" value="NZ_CBCSGL010000083.1"/>
</dbReference>